<comment type="caution">
    <text evidence="2">The sequence shown here is derived from an EMBL/GenBank/DDBJ whole genome shotgun (WGS) entry which is preliminary data.</text>
</comment>
<name>A0ABS9E002_9PROT</name>
<dbReference type="CDD" id="cd02042">
    <property type="entry name" value="ParAB_family"/>
    <property type="match status" value="1"/>
</dbReference>
<evidence type="ECO:0000313" key="3">
    <source>
        <dbReference type="Proteomes" id="UP001521209"/>
    </source>
</evidence>
<sequence length="229" mass="24662">MPTIVFASSKGGVGKTTSALALSFVLANHGILTTLIDADPNAPLVRWADRFPEGLPSGLTVRGALGSEVAEVIDAATDPFVIVDLEGSKNIEVSVGLGRADLALIPMKGSQLDADEAASVIRLIRRQELVFRRKIPYRVFFSQTSPVIADRGMRDIEAQLRDQEIPTMRVAMMDRAAFKAPFRIGGSIYNLTAADVRHPEVAIENAEAFAAEVNQALIAEHKNRAVEAA</sequence>
<dbReference type="SUPFAM" id="SSF52540">
    <property type="entry name" value="P-loop containing nucleoside triphosphate hydrolases"/>
    <property type="match status" value="1"/>
</dbReference>
<dbReference type="Pfam" id="PF01656">
    <property type="entry name" value="CbiA"/>
    <property type="match status" value="1"/>
</dbReference>
<dbReference type="InterPro" id="IPR002586">
    <property type="entry name" value="CobQ/CobB/MinD/ParA_Nub-bd_dom"/>
</dbReference>
<accession>A0ABS9E002</accession>
<evidence type="ECO:0000313" key="2">
    <source>
        <dbReference type="EMBL" id="MCF3948268.1"/>
    </source>
</evidence>
<dbReference type="InterPro" id="IPR050678">
    <property type="entry name" value="DNA_Partitioning_ATPase"/>
</dbReference>
<evidence type="ECO:0000259" key="1">
    <source>
        <dbReference type="Pfam" id="PF01656"/>
    </source>
</evidence>
<dbReference type="PIRSF" id="PIRSF009320">
    <property type="entry name" value="Nuc_binding_HP_1000"/>
    <property type="match status" value="1"/>
</dbReference>
<dbReference type="Proteomes" id="UP001521209">
    <property type="component" value="Unassembled WGS sequence"/>
</dbReference>
<dbReference type="PANTHER" id="PTHR13696:SF96">
    <property type="entry name" value="COBQ_COBB_MIND_PARA NUCLEOTIDE BINDING DOMAIN-CONTAINING PROTEIN"/>
    <property type="match status" value="1"/>
</dbReference>
<dbReference type="PANTHER" id="PTHR13696">
    <property type="entry name" value="P-LOOP CONTAINING NUCLEOSIDE TRIPHOSPHATE HYDROLASE"/>
    <property type="match status" value="1"/>
</dbReference>
<feature type="domain" description="CobQ/CobB/MinD/ParA nucleotide binding" evidence="1">
    <location>
        <begin position="4"/>
        <end position="48"/>
    </location>
</feature>
<dbReference type="Gene3D" id="3.40.50.300">
    <property type="entry name" value="P-loop containing nucleotide triphosphate hydrolases"/>
    <property type="match status" value="1"/>
</dbReference>
<dbReference type="RefSeq" id="WP_235705553.1">
    <property type="nucleotide sequence ID" value="NZ_JAKGBZ010000044.1"/>
</dbReference>
<dbReference type="EMBL" id="JAKGBZ010000044">
    <property type="protein sequence ID" value="MCF3948268.1"/>
    <property type="molecule type" value="Genomic_DNA"/>
</dbReference>
<dbReference type="InterPro" id="IPR027417">
    <property type="entry name" value="P-loop_NTPase"/>
</dbReference>
<proteinExistence type="predicted"/>
<gene>
    <name evidence="2" type="ORF">L2A60_16460</name>
</gene>
<protein>
    <submittedName>
        <fullName evidence="2">ParA family protein</fullName>
    </submittedName>
</protein>
<organism evidence="2 3">
    <name type="scientific">Acidiphilium iwatense</name>
    <dbReference type="NCBI Taxonomy" id="768198"/>
    <lineage>
        <taxon>Bacteria</taxon>
        <taxon>Pseudomonadati</taxon>
        <taxon>Pseudomonadota</taxon>
        <taxon>Alphaproteobacteria</taxon>
        <taxon>Acetobacterales</taxon>
        <taxon>Acidocellaceae</taxon>
        <taxon>Acidiphilium</taxon>
    </lineage>
</organism>
<reference evidence="2 3" key="1">
    <citation type="submission" date="2022-01" db="EMBL/GenBank/DDBJ databases">
        <authorList>
            <person name="Won M."/>
            <person name="Kim S.-J."/>
            <person name="Kwon S.-W."/>
        </authorList>
    </citation>
    <scope>NUCLEOTIDE SEQUENCE [LARGE SCALE GENOMIC DNA]</scope>
    <source>
        <strain evidence="2 3">KCTC 23505</strain>
    </source>
</reference>
<keyword evidence="3" id="KW-1185">Reference proteome</keyword>